<dbReference type="AlphaFoldDB" id="W0ECB7"/>
<evidence type="ECO:0000313" key="2">
    <source>
        <dbReference type="Proteomes" id="UP000010847"/>
    </source>
</evidence>
<dbReference type="HOGENOM" id="CLU_2192771_0_0_9"/>
<dbReference type="EMBL" id="CP007032">
    <property type="protein sequence ID" value="AHF08525.1"/>
    <property type="molecule type" value="Genomic_DNA"/>
</dbReference>
<gene>
    <name evidence="1" type="ORF">DESME_06875</name>
</gene>
<accession>W0ECB7</accession>
<dbReference type="KEGG" id="dmt:DESME_06875"/>
<name>W0ECB7_9FIRM</name>
<proteinExistence type="predicted"/>
<dbReference type="STRING" id="871968.DESME_06875"/>
<reference evidence="1 2" key="1">
    <citation type="submission" date="2013-12" db="EMBL/GenBank/DDBJ databases">
        <authorList>
            <consortium name="DOE Joint Genome Institute"/>
            <person name="Smidt H."/>
            <person name="Huntemann M."/>
            <person name="Han J."/>
            <person name="Chen A."/>
            <person name="Kyrpides N."/>
            <person name="Mavromatis K."/>
            <person name="Markowitz V."/>
            <person name="Palaniappan K."/>
            <person name="Ivanova N."/>
            <person name="Schaumberg A."/>
            <person name="Pati A."/>
            <person name="Liolios K."/>
            <person name="Nordberg H.P."/>
            <person name="Cantor M.N."/>
            <person name="Hua S.X."/>
            <person name="Woyke T."/>
        </authorList>
    </citation>
    <scope>NUCLEOTIDE SEQUENCE [LARGE SCALE GENOMIC DNA]</scope>
    <source>
        <strain evidence="2">DSM 15288</strain>
    </source>
</reference>
<evidence type="ECO:0000313" key="1">
    <source>
        <dbReference type="EMBL" id="AHF08525.1"/>
    </source>
</evidence>
<dbReference type="RefSeq" id="WP_006715505.1">
    <property type="nucleotide sequence ID" value="NZ_CP007032.1"/>
</dbReference>
<keyword evidence="2" id="KW-1185">Reference proteome</keyword>
<organism evidence="1 2">
    <name type="scientific">Desulfitobacterium metallireducens DSM 15288</name>
    <dbReference type="NCBI Taxonomy" id="871968"/>
    <lineage>
        <taxon>Bacteria</taxon>
        <taxon>Bacillati</taxon>
        <taxon>Bacillota</taxon>
        <taxon>Clostridia</taxon>
        <taxon>Eubacteriales</taxon>
        <taxon>Desulfitobacteriaceae</taxon>
        <taxon>Desulfitobacterium</taxon>
    </lineage>
</organism>
<sequence length="108" mass="12863">MSVNYHYIKIKVRGFQTEKGQYRPHIIAGTLSDVEDCPEKCDCCADLRKVKKMMKRSVFKCHRLYEILERRNRLVETMGMEEATDFHFAQLADMKTEQSNFRKNIRIN</sequence>
<dbReference type="Proteomes" id="UP000010847">
    <property type="component" value="Chromosome"/>
</dbReference>
<protein>
    <submittedName>
        <fullName evidence="1">Uncharacterized protein</fullName>
    </submittedName>
</protein>